<sequence>MHSDPARNPDGAPLEADHSKARAIHGHKNNPADRLLHHRCNRQRGAGTRDHQRPALAGHTDTPAGDLGHLAMPWP</sequence>
<evidence type="ECO:0008006" key="4">
    <source>
        <dbReference type="Google" id="ProtNLM"/>
    </source>
</evidence>
<organism evidence="2 3">
    <name type="scientific">Gordonia caeni</name>
    <dbReference type="NCBI Taxonomy" id="1007097"/>
    <lineage>
        <taxon>Bacteria</taxon>
        <taxon>Bacillati</taxon>
        <taxon>Actinomycetota</taxon>
        <taxon>Actinomycetes</taxon>
        <taxon>Mycobacteriales</taxon>
        <taxon>Gordoniaceae</taxon>
        <taxon>Gordonia</taxon>
    </lineage>
</organism>
<reference evidence="3" key="1">
    <citation type="journal article" date="2019" name="Int. J. Syst. Evol. Microbiol.">
        <title>The Global Catalogue of Microorganisms (GCM) 10K type strain sequencing project: providing services to taxonomists for standard genome sequencing and annotation.</title>
        <authorList>
            <consortium name="The Broad Institute Genomics Platform"/>
            <consortium name="The Broad Institute Genome Sequencing Center for Infectious Disease"/>
            <person name="Wu L."/>
            <person name="Ma J."/>
        </authorList>
    </citation>
    <scope>NUCLEOTIDE SEQUENCE [LARGE SCALE GENOMIC DNA]</scope>
    <source>
        <strain evidence="3">JCM 16923</strain>
    </source>
</reference>
<proteinExistence type="predicted"/>
<evidence type="ECO:0000256" key="1">
    <source>
        <dbReference type="SAM" id="MobiDB-lite"/>
    </source>
</evidence>
<accession>A0ABP7PCZ3</accession>
<dbReference type="RefSeq" id="WP_344784019.1">
    <property type="nucleotide sequence ID" value="NZ_BAAAZW010000006.1"/>
</dbReference>
<dbReference type="Proteomes" id="UP001418444">
    <property type="component" value="Unassembled WGS sequence"/>
</dbReference>
<feature type="region of interest" description="Disordered" evidence="1">
    <location>
        <begin position="1"/>
        <end position="75"/>
    </location>
</feature>
<gene>
    <name evidence="2" type="ORF">GCM10022231_24040</name>
</gene>
<dbReference type="EMBL" id="BAAAZW010000006">
    <property type="protein sequence ID" value="GAA3962993.1"/>
    <property type="molecule type" value="Genomic_DNA"/>
</dbReference>
<keyword evidence="3" id="KW-1185">Reference proteome</keyword>
<comment type="caution">
    <text evidence="2">The sequence shown here is derived from an EMBL/GenBank/DDBJ whole genome shotgun (WGS) entry which is preliminary data.</text>
</comment>
<evidence type="ECO:0000313" key="3">
    <source>
        <dbReference type="Proteomes" id="UP001418444"/>
    </source>
</evidence>
<protein>
    <recommendedName>
        <fullName evidence="4">HNH endonuclease</fullName>
    </recommendedName>
</protein>
<name>A0ABP7PCZ3_9ACTN</name>
<evidence type="ECO:0000313" key="2">
    <source>
        <dbReference type="EMBL" id="GAA3962993.1"/>
    </source>
</evidence>